<proteinExistence type="predicted"/>
<dbReference type="PANTHER" id="PTHR37742:SF1">
    <property type="entry name" value="OS01G0810200 PROTEIN"/>
    <property type="match status" value="1"/>
</dbReference>
<feature type="transmembrane region" description="Helical" evidence="1">
    <location>
        <begin position="20"/>
        <end position="39"/>
    </location>
</feature>
<dbReference type="InterPro" id="IPR014710">
    <property type="entry name" value="RmlC-like_jellyroll"/>
</dbReference>
<dbReference type="GO" id="GO:0005768">
    <property type="term" value="C:endosome"/>
    <property type="evidence" value="ECO:0007669"/>
    <property type="project" value="TreeGrafter"/>
</dbReference>
<dbReference type="EMBL" id="GISG01141419">
    <property type="protein sequence ID" value="MBA4645206.1"/>
    <property type="molecule type" value="Transcribed_RNA"/>
</dbReference>
<evidence type="ECO:0000256" key="1">
    <source>
        <dbReference type="SAM" id="Phobius"/>
    </source>
</evidence>
<dbReference type="Gene3D" id="2.60.120.10">
    <property type="entry name" value="Jelly Rolls"/>
    <property type="match status" value="1"/>
</dbReference>
<name>A0A7C9DM01_OPUST</name>
<sequence length="203" mass="22524">MSNPRRHCLITLKSLKKPQVLLFLPSIFLSLTWVCFRFRHSSHFLSSPQNLQRWSEDDDLKANLVRFLPFQLSKDKRGWMLDPVTAVRNAGLSGGAVTCASVSVGEIRPGGIRGNHRHYTCNETFIIWGAQVKFRLENSEVAGKGYAEVIIGADEVAVVTSPSGTGHALVNVDPVRTAFRLGCQDGIVNLNSSRTVFNIWSDL</sequence>
<dbReference type="PANTHER" id="PTHR37742">
    <property type="entry name" value="OS01G0810200 PROTEIN"/>
    <property type="match status" value="1"/>
</dbReference>
<reference evidence="2" key="1">
    <citation type="journal article" date="2013" name="J. Plant Res.">
        <title>Effect of fungi and light on seed germination of three Opuntia species from semiarid lands of central Mexico.</title>
        <authorList>
            <person name="Delgado-Sanchez P."/>
            <person name="Jimenez-Bremont J.F."/>
            <person name="Guerrero-Gonzalez Mde L."/>
            <person name="Flores J."/>
        </authorList>
    </citation>
    <scope>NUCLEOTIDE SEQUENCE</scope>
    <source>
        <tissue evidence="2">Cladode</tissue>
    </source>
</reference>
<dbReference type="GO" id="GO:0005802">
    <property type="term" value="C:trans-Golgi network"/>
    <property type="evidence" value="ECO:0007669"/>
    <property type="project" value="TreeGrafter"/>
</dbReference>
<keyword evidence="1" id="KW-0472">Membrane</keyword>
<organism evidence="2">
    <name type="scientific">Opuntia streptacantha</name>
    <name type="common">Prickly pear cactus</name>
    <name type="synonym">Opuntia cardona</name>
    <dbReference type="NCBI Taxonomy" id="393608"/>
    <lineage>
        <taxon>Eukaryota</taxon>
        <taxon>Viridiplantae</taxon>
        <taxon>Streptophyta</taxon>
        <taxon>Embryophyta</taxon>
        <taxon>Tracheophyta</taxon>
        <taxon>Spermatophyta</taxon>
        <taxon>Magnoliopsida</taxon>
        <taxon>eudicotyledons</taxon>
        <taxon>Gunneridae</taxon>
        <taxon>Pentapetalae</taxon>
        <taxon>Caryophyllales</taxon>
        <taxon>Cactineae</taxon>
        <taxon>Cactaceae</taxon>
        <taxon>Opuntioideae</taxon>
        <taxon>Opuntia</taxon>
    </lineage>
</organism>
<evidence type="ECO:0008006" key="3">
    <source>
        <dbReference type="Google" id="ProtNLM"/>
    </source>
</evidence>
<dbReference type="AlphaFoldDB" id="A0A7C9DM01"/>
<keyword evidence="1" id="KW-0812">Transmembrane</keyword>
<evidence type="ECO:0000313" key="2">
    <source>
        <dbReference type="EMBL" id="MBA4645206.1"/>
    </source>
</evidence>
<dbReference type="SUPFAM" id="SSF51182">
    <property type="entry name" value="RmlC-like cupins"/>
    <property type="match status" value="1"/>
</dbReference>
<accession>A0A7C9DM01</accession>
<keyword evidence="1" id="KW-1133">Transmembrane helix</keyword>
<reference evidence="2" key="2">
    <citation type="submission" date="2020-07" db="EMBL/GenBank/DDBJ databases">
        <authorList>
            <person name="Vera ALvarez R."/>
            <person name="Arias-Moreno D.M."/>
            <person name="Jimenez-Jacinto V."/>
            <person name="Jimenez-Bremont J.F."/>
            <person name="Swaminathan K."/>
            <person name="Moose S.P."/>
            <person name="Guerrero-Gonzalez M.L."/>
            <person name="Marino-Ramirez L."/>
            <person name="Landsman D."/>
            <person name="Rodriguez-Kessler M."/>
            <person name="Delgado-Sanchez P."/>
        </authorList>
    </citation>
    <scope>NUCLEOTIDE SEQUENCE</scope>
    <source>
        <tissue evidence="2">Cladode</tissue>
    </source>
</reference>
<protein>
    <recommendedName>
        <fullName evidence="3">Cupin type-1 domain-containing protein</fullName>
    </recommendedName>
</protein>
<dbReference type="InterPro" id="IPR011051">
    <property type="entry name" value="RmlC_Cupin_sf"/>
</dbReference>